<dbReference type="InterPro" id="IPR035919">
    <property type="entry name" value="EAL_sf"/>
</dbReference>
<evidence type="ECO:0000313" key="4">
    <source>
        <dbReference type="Proteomes" id="UP000013232"/>
    </source>
</evidence>
<dbReference type="SUPFAM" id="SSF141868">
    <property type="entry name" value="EAL domain-like"/>
    <property type="match status" value="1"/>
</dbReference>
<reference evidence="3 4" key="1">
    <citation type="submission" date="2012-09" db="EMBL/GenBank/DDBJ databases">
        <title>Draft Genome Sequences of 6 Strains from Genus Thauera.</title>
        <authorList>
            <person name="Liu B."/>
            <person name="Shapleigh J.P."/>
            <person name="Frostegard A.H."/>
        </authorList>
    </citation>
    <scope>NUCLEOTIDE SEQUENCE [LARGE SCALE GENOMIC DNA]</scope>
    <source>
        <strain evidence="4">47Lol / DSM 12138</strain>
    </source>
</reference>
<dbReference type="Gene3D" id="3.30.450.20">
    <property type="entry name" value="PAS domain"/>
    <property type="match status" value="1"/>
</dbReference>
<dbReference type="CDD" id="cd00130">
    <property type="entry name" value="PAS"/>
    <property type="match status" value="1"/>
</dbReference>
<dbReference type="PROSITE" id="PS50883">
    <property type="entry name" value="EAL"/>
    <property type="match status" value="1"/>
</dbReference>
<organism evidence="3 4">
    <name type="scientific">Thauera linaloolentis (strain DSM 12138 / JCM 21573 / CCUG 41526 / CIP 105981 / IAM 15112 / NBRC 102519 / 47Lol)</name>
    <dbReference type="NCBI Taxonomy" id="1123367"/>
    <lineage>
        <taxon>Bacteria</taxon>
        <taxon>Pseudomonadati</taxon>
        <taxon>Pseudomonadota</taxon>
        <taxon>Betaproteobacteria</taxon>
        <taxon>Rhodocyclales</taxon>
        <taxon>Zoogloeaceae</taxon>
        <taxon>Thauera</taxon>
    </lineage>
</organism>
<accession>N6Z5I1</accession>
<dbReference type="SUPFAM" id="SSF55785">
    <property type="entry name" value="PYP-like sensor domain (PAS domain)"/>
    <property type="match status" value="1"/>
</dbReference>
<dbReference type="STRING" id="1123367.GCA_000621305_03087"/>
<protein>
    <submittedName>
        <fullName evidence="3">PAS/PAC sensor-containing diguanylate cyclase/phosphodiesterase</fullName>
    </submittedName>
</protein>
<comment type="caution">
    <text evidence="3">The sequence shown here is derived from an EMBL/GenBank/DDBJ whole genome shotgun (WGS) entry which is preliminary data.</text>
</comment>
<dbReference type="PANTHER" id="PTHR44757">
    <property type="entry name" value="DIGUANYLATE CYCLASE DGCP"/>
    <property type="match status" value="1"/>
</dbReference>
<dbReference type="Proteomes" id="UP000013232">
    <property type="component" value="Unassembled WGS sequence"/>
</dbReference>
<keyword evidence="4" id="KW-1185">Reference proteome</keyword>
<dbReference type="InterPro" id="IPR000014">
    <property type="entry name" value="PAS"/>
</dbReference>
<gene>
    <name evidence="3" type="ORF">C666_04545</name>
</gene>
<dbReference type="EMBL" id="AMXE01000009">
    <property type="protein sequence ID" value="ENO89812.1"/>
    <property type="molecule type" value="Genomic_DNA"/>
</dbReference>
<dbReference type="eggNOG" id="COG2200">
    <property type="taxonomic scope" value="Bacteria"/>
</dbReference>
<proteinExistence type="predicted"/>
<dbReference type="PANTHER" id="PTHR44757:SF2">
    <property type="entry name" value="BIOFILM ARCHITECTURE MAINTENANCE PROTEIN MBAA"/>
    <property type="match status" value="1"/>
</dbReference>
<feature type="region of interest" description="Disordered" evidence="1">
    <location>
        <begin position="110"/>
        <end position="131"/>
    </location>
</feature>
<evidence type="ECO:0000259" key="2">
    <source>
        <dbReference type="PROSITE" id="PS50883"/>
    </source>
</evidence>
<dbReference type="Pfam" id="PF00563">
    <property type="entry name" value="EAL"/>
    <property type="match status" value="1"/>
</dbReference>
<dbReference type="InterPro" id="IPR013767">
    <property type="entry name" value="PAS_fold"/>
</dbReference>
<dbReference type="InterPro" id="IPR001633">
    <property type="entry name" value="EAL_dom"/>
</dbReference>
<dbReference type="AlphaFoldDB" id="N6Z5I1"/>
<dbReference type="SMART" id="SM00052">
    <property type="entry name" value="EAL"/>
    <property type="match status" value="1"/>
</dbReference>
<feature type="compositionally biased region" description="Low complexity" evidence="1">
    <location>
        <begin position="110"/>
        <end position="130"/>
    </location>
</feature>
<evidence type="ECO:0000256" key="1">
    <source>
        <dbReference type="SAM" id="MobiDB-lite"/>
    </source>
</evidence>
<dbReference type="CDD" id="cd01948">
    <property type="entry name" value="EAL"/>
    <property type="match status" value="1"/>
</dbReference>
<dbReference type="Pfam" id="PF00989">
    <property type="entry name" value="PAS"/>
    <property type="match status" value="1"/>
</dbReference>
<dbReference type="Gene3D" id="3.20.20.450">
    <property type="entry name" value="EAL domain"/>
    <property type="match status" value="1"/>
</dbReference>
<dbReference type="InterPro" id="IPR052155">
    <property type="entry name" value="Biofilm_reg_signaling"/>
</dbReference>
<dbReference type="InterPro" id="IPR035965">
    <property type="entry name" value="PAS-like_dom_sf"/>
</dbReference>
<dbReference type="eggNOG" id="COG5001">
    <property type="taxonomic scope" value="Bacteria"/>
</dbReference>
<feature type="domain" description="EAL" evidence="2">
    <location>
        <begin position="163"/>
        <end position="415"/>
    </location>
</feature>
<name>N6Z5I1_THAL4</name>
<dbReference type="GO" id="GO:0006355">
    <property type="term" value="P:regulation of DNA-templated transcription"/>
    <property type="evidence" value="ECO:0007669"/>
    <property type="project" value="InterPro"/>
</dbReference>
<sequence length="415" mass="45440">MSEGAEAGVYLALLELIDEGLIITGDELILDANSAACKLLERDYRQIAGRPLATLFPNEERFLDVRARLLIQGERRSQVGFALPDGRTRELKVLCAPRLRPGVHALVLSPSSTRSRSASRSEPAGSSESAAHARFAAHLDPGRRVLSRPGSLFDAAIWPDAGTSSFEPRLWQALDQDEFLLNFQPLVDTRSKRLRAGEALLRWQHPTLGQLPFGRFKAAIHDPQLIARLGDWALNSACRSARTWQGPNTDQRVKLTVNVATEQLLHGDFAECVRLVLEDNDLPPGRLELDLDEKVLESDSPGLLATLKALSAMGVRLAIDDFGRGLSSIPRLRRYPLNAIKLAPGLVRGVGHDEDSEAVVEAIVGLAATLGLEVFARGVETPAQRDFLSALDCHLQQGPLFGQPMTAHEFSRFVP</sequence>
<evidence type="ECO:0000313" key="3">
    <source>
        <dbReference type="EMBL" id="ENO89812.1"/>
    </source>
</evidence>
<dbReference type="SMART" id="SM00091">
    <property type="entry name" value="PAS"/>
    <property type="match status" value="1"/>
</dbReference>